<evidence type="ECO:0000256" key="4">
    <source>
        <dbReference type="ARBA" id="ARBA00022490"/>
    </source>
</evidence>
<dbReference type="Proteomes" id="UP000248975">
    <property type="component" value="Unassembled WGS sequence"/>
</dbReference>
<evidence type="ECO:0000313" key="7">
    <source>
        <dbReference type="EMBL" id="PZQ95062.1"/>
    </source>
</evidence>
<comment type="subcellular location">
    <subcellularLocation>
        <location evidence="1">Cytoplasm</location>
        <location evidence="1">Nucleoid</location>
    </subcellularLocation>
</comment>
<dbReference type="AlphaFoldDB" id="A0A2W5S1S6"/>
<sequence length="402" mass="45678">MRVKGFDKLQHYYLDAVWRRIEDGKDVPATLVEYASMSNGDADVEDFLVHLHRQLRDYPAVDPDHGKWRTWGFVVPFNGQPVEYISNPLGEGVEEQHLAVYLPGTTAIILCVEKRERVLPSSAINDKLFERAKEMKEREERELTRKDYAILKDEVTAQLLKTAPVRRVRTYVMMDGTDLFVFTGSQKAAEETNAIIRMAFSSFPTVPAYQSEVLLQELFKKILRRDQDTLNHGSYVKLRNEEKEVVTVKDGDLDDERYTDMIDRGFTPIELEFHCVSGVLNMDIWVKMNHKGDIKALSTAEDDDLTEDFHSQYEVGEAGYQSKIAELWVLHKVIANLTSTMAGTGVMFDRQAQINSDTDTGDELDPEHGKKPEDEGDGAGDDALDQDATSDGETEDDDEWAI</sequence>
<evidence type="ECO:0000256" key="5">
    <source>
        <dbReference type="ARBA" id="ARBA00023172"/>
    </source>
</evidence>
<dbReference type="GO" id="GO:0006310">
    <property type="term" value="P:DNA recombination"/>
    <property type="evidence" value="ECO:0007669"/>
    <property type="project" value="UniProtKB-KW"/>
</dbReference>
<dbReference type="Pfam" id="PF04381">
    <property type="entry name" value="RdgC"/>
    <property type="match status" value="1"/>
</dbReference>
<dbReference type="PANTHER" id="PTHR38103:SF1">
    <property type="entry name" value="RECOMBINATION-ASSOCIATED PROTEIN RDGC"/>
    <property type="match status" value="1"/>
</dbReference>
<dbReference type="EMBL" id="QFQS01000010">
    <property type="protein sequence ID" value="PZQ95062.1"/>
    <property type="molecule type" value="Genomic_DNA"/>
</dbReference>
<accession>A0A2W5S1S6</accession>
<evidence type="ECO:0000313" key="8">
    <source>
        <dbReference type="Proteomes" id="UP000248975"/>
    </source>
</evidence>
<name>A0A2W5S1S6_CERSP</name>
<evidence type="ECO:0000256" key="3">
    <source>
        <dbReference type="ARBA" id="ARBA00022296"/>
    </source>
</evidence>
<keyword evidence="4" id="KW-0963">Cytoplasm</keyword>
<dbReference type="PANTHER" id="PTHR38103">
    <property type="entry name" value="RECOMBINATION-ASSOCIATED PROTEIN RDGC"/>
    <property type="match status" value="1"/>
</dbReference>
<comment type="similarity">
    <text evidence="2">Belongs to the RdgC family.</text>
</comment>
<proteinExistence type="inferred from homology"/>
<evidence type="ECO:0000256" key="6">
    <source>
        <dbReference type="SAM" id="MobiDB-lite"/>
    </source>
</evidence>
<reference evidence="7 8" key="1">
    <citation type="submission" date="2017-08" db="EMBL/GenBank/DDBJ databases">
        <title>Infants hospitalized years apart are colonized by the same room-sourced microbial strains.</title>
        <authorList>
            <person name="Brooks B."/>
            <person name="Olm M.R."/>
            <person name="Firek B.A."/>
            <person name="Baker R."/>
            <person name="Thomas B.C."/>
            <person name="Morowitz M.J."/>
            <person name="Banfield J.F."/>
        </authorList>
    </citation>
    <scope>NUCLEOTIDE SEQUENCE [LARGE SCALE GENOMIC DNA]</scope>
    <source>
        <strain evidence="7">S2_003_000_R2_11</strain>
    </source>
</reference>
<feature type="region of interest" description="Disordered" evidence="6">
    <location>
        <begin position="356"/>
        <end position="402"/>
    </location>
</feature>
<keyword evidence="5" id="KW-0233">DNA recombination</keyword>
<evidence type="ECO:0000256" key="1">
    <source>
        <dbReference type="ARBA" id="ARBA00004453"/>
    </source>
</evidence>
<dbReference type="InterPro" id="IPR007476">
    <property type="entry name" value="RdgC"/>
</dbReference>
<feature type="compositionally biased region" description="Acidic residues" evidence="6">
    <location>
        <begin position="374"/>
        <end position="402"/>
    </location>
</feature>
<gene>
    <name evidence="7" type="ORF">DI533_20615</name>
</gene>
<dbReference type="GO" id="GO:0000018">
    <property type="term" value="P:regulation of DNA recombination"/>
    <property type="evidence" value="ECO:0007669"/>
    <property type="project" value="TreeGrafter"/>
</dbReference>
<organism evidence="7 8">
    <name type="scientific">Cereibacter sphaeroides</name>
    <name type="common">Rhodobacter sphaeroides</name>
    <dbReference type="NCBI Taxonomy" id="1063"/>
    <lineage>
        <taxon>Bacteria</taxon>
        <taxon>Pseudomonadati</taxon>
        <taxon>Pseudomonadota</taxon>
        <taxon>Alphaproteobacteria</taxon>
        <taxon>Rhodobacterales</taxon>
        <taxon>Paracoccaceae</taxon>
        <taxon>Cereibacter</taxon>
    </lineage>
</organism>
<evidence type="ECO:0000256" key="2">
    <source>
        <dbReference type="ARBA" id="ARBA00008657"/>
    </source>
</evidence>
<dbReference type="GO" id="GO:0003690">
    <property type="term" value="F:double-stranded DNA binding"/>
    <property type="evidence" value="ECO:0007669"/>
    <property type="project" value="TreeGrafter"/>
</dbReference>
<dbReference type="GO" id="GO:0043590">
    <property type="term" value="C:bacterial nucleoid"/>
    <property type="evidence" value="ECO:0007669"/>
    <property type="project" value="TreeGrafter"/>
</dbReference>
<comment type="caution">
    <text evidence="7">The sequence shown here is derived from an EMBL/GenBank/DDBJ whole genome shotgun (WGS) entry which is preliminary data.</text>
</comment>
<protein>
    <recommendedName>
        <fullName evidence="3">Recombination-associated protein RdgC</fullName>
    </recommendedName>
</protein>